<dbReference type="GO" id="GO:0006352">
    <property type="term" value="P:DNA-templated transcription initiation"/>
    <property type="evidence" value="ECO:0007669"/>
    <property type="project" value="InterPro"/>
</dbReference>
<dbReference type="Proteomes" id="UP000186684">
    <property type="component" value="Unassembled WGS sequence"/>
</dbReference>
<evidence type="ECO:0000256" key="3">
    <source>
        <dbReference type="ARBA" id="ARBA00023163"/>
    </source>
</evidence>
<sequence>MTDIGARDQAASLDLQKRVLAMTQYDQIEEVWSNLCEAMEVYGFDRLLYGFTRFRSGQSLGDPDDFLVLTNFSNSYTQPFFDQRLYREAPMVRWALNNDGACSWRVLQQMADEGVLTDAERRVVAFNHSHDIKAGYSISFRSVSRRAKGAIALTARSGISQAEVDSIWQAHSSEIQILCNVAHLKILTLPYTPPNQTLTKRQREALEWVGDGKTTADTAALMGLTPATVEKHLRLARAALNVETTAQAVLKAAFQNQMFVLDL</sequence>
<dbReference type="PROSITE" id="PS50043">
    <property type="entry name" value="HTH_LUXR_2"/>
    <property type="match status" value="1"/>
</dbReference>
<dbReference type="RefSeq" id="WP_083950726.1">
    <property type="nucleotide sequence ID" value="NZ_FTOQ01000021.1"/>
</dbReference>
<dbReference type="InterPro" id="IPR036693">
    <property type="entry name" value="TF_LuxR_autoind-bd_dom_sf"/>
</dbReference>
<dbReference type="SUPFAM" id="SSF46894">
    <property type="entry name" value="C-terminal effector domain of the bipartite response regulators"/>
    <property type="match status" value="1"/>
</dbReference>
<dbReference type="SUPFAM" id="SSF75516">
    <property type="entry name" value="Pheromone-binding domain of LuxR-like quorum-sensing transcription factors"/>
    <property type="match status" value="1"/>
</dbReference>
<dbReference type="STRING" id="633194.SAMN05421759_1211"/>
<dbReference type="SMART" id="SM00421">
    <property type="entry name" value="HTH_LUXR"/>
    <property type="match status" value="1"/>
</dbReference>
<dbReference type="InterPro" id="IPR013249">
    <property type="entry name" value="RNA_pol_sigma70_r4_t2"/>
</dbReference>
<evidence type="ECO:0000256" key="1">
    <source>
        <dbReference type="ARBA" id="ARBA00023015"/>
    </source>
</evidence>
<proteinExistence type="predicted"/>
<gene>
    <name evidence="5" type="ORF">SAMN05421759_1211</name>
</gene>
<evidence type="ECO:0000313" key="6">
    <source>
        <dbReference type="Proteomes" id="UP000186684"/>
    </source>
</evidence>
<keyword evidence="3" id="KW-0804">Transcription</keyword>
<name>A0A1N7PVG5_9RHOB</name>
<dbReference type="Pfam" id="PF08281">
    <property type="entry name" value="Sigma70_r4_2"/>
    <property type="match status" value="1"/>
</dbReference>
<organism evidence="5 6">
    <name type="scientific">Roseivivax lentus</name>
    <dbReference type="NCBI Taxonomy" id="633194"/>
    <lineage>
        <taxon>Bacteria</taxon>
        <taxon>Pseudomonadati</taxon>
        <taxon>Pseudomonadota</taxon>
        <taxon>Alphaproteobacteria</taxon>
        <taxon>Rhodobacterales</taxon>
        <taxon>Roseobacteraceae</taxon>
        <taxon>Roseivivax</taxon>
    </lineage>
</organism>
<dbReference type="CDD" id="cd06170">
    <property type="entry name" value="LuxR_C_like"/>
    <property type="match status" value="1"/>
</dbReference>
<keyword evidence="6" id="KW-1185">Reference proteome</keyword>
<evidence type="ECO:0000256" key="2">
    <source>
        <dbReference type="ARBA" id="ARBA00023125"/>
    </source>
</evidence>
<dbReference type="GO" id="GO:0016987">
    <property type="term" value="F:sigma factor activity"/>
    <property type="evidence" value="ECO:0007669"/>
    <property type="project" value="InterPro"/>
</dbReference>
<dbReference type="InterPro" id="IPR000792">
    <property type="entry name" value="Tscrpt_reg_LuxR_C"/>
</dbReference>
<dbReference type="AlphaFoldDB" id="A0A1N7PVG5"/>
<keyword evidence="1" id="KW-0805">Transcription regulation</keyword>
<protein>
    <submittedName>
        <fullName evidence="5">LuxR family transcriptional regulator</fullName>
    </submittedName>
</protein>
<accession>A0A1N7PVG5</accession>
<dbReference type="PANTHER" id="PTHR44688:SF16">
    <property type="entry name" value="DNA-BINDING TRANSCRIPTIONAL ACTIVATOR DEVR_DOSR"/>
    <property type="match status" value="1"/>
</dbReference>
<dbReference type="InterPro" id="IPR005143">
    <property type="entry name" value="TF_LuxR_autoind-bd_dom"/>
</dbReference>
<dbReference type="GO" id="GO:0003677">
    <property type="term" value="F:DNA binding"/>
    <property type="evidence" value="ECO:0007669"/>
    <property type="project" value="UniProtKB-KW"/>
</dbReference>
<dbReference type="InterPro" id="IPR016032">
    <property type="entry name" value="Sig_transdc_resp-reg_C-effctor"/>
</dbReference>
<dbReference type="PANTHER" id="PTHR44688">
    <property type="entry name" value="DNA-BINDING TRANSCRIPTIONAL ACTIVATOR DEVR_DOSR"/>
    <property type="match status" value="1"/>
</dbReference>
<dbReference type="Gene3D" id="3.30.450.80">
    <property type="entry name" value="Transcription factor LuxR-like, autoinducer-binding domain"/>
    <property type="match status" value="1"/>
</dbReference>
<feature type="domain" description="HTH luxR-type" evidence="4">
    <location>
        <begin position="191"/>
        <end position="256"/>
    </location>
</feature>
<keyword evidence="2" id="KW-0238">DNA-binding</keyword>
<evidence type="ECO:0000259" key="4">
    <source>
        <dbReference type="PROSITE" id="PS50043"/>
    </source>
</evidence>
<dbReference type="InterPro" id="IPR036388">
    <property type="entry name" value="WH-like_DNA-bd_sf"/>
</dbReference>
<evidence type="ECO:0000313" key="5">
    <source>
        <dbReference type="EMBL" id="SIT14591.1"/>
    </source>
</evidence>
<dbReference type="Pfam" id="PF03472">
    <property type="entry name" value="Autoind_bind"/>
    <property type="match status" value="1"/>
</dbReference>
<dbReference type="Gene3D" id="1.10.10.10">
    <property type="entry name" value="Winged helix-like DNA-binding domain superfamily/Winged helix DNA-binding domain"/>
    <property type="match status" value="1"/>
</dbReference>
<reference evidence="6" key="1">
    <citation type="submission" date="2017-01" db="EMBL/GenBank/DDBJ databases">
        <authorList>
            <person name="Varghese N."/>
            <person name="Submissions S."/>
        </authorList>
    </citation>
    <scope>NUCLEOTIDE SEQUENCE [LARGE SCALE GENOMIC DNA]</scope>
    <source>
        <strain evidence="6">DSM 29430</strain>
    </source>
</reference>
<dbReference type="EMBL" id="FTOQ01000021">
    <property type="protein sequence ID" value="SIT14591.1"/>
    <property type="molecule type" value="Genomic_DNA"/>
</dbReference>